<evidence type="ECO:0000256" key="1">
    <source>
        <dbReference type="ARBA" id="ARBA00005928"/>
    </source>
</evidence>
<dbReference type="GO" id="GO:0035336">
    <property type="term" value="P:long-chain fatty-acyl-CoA metabolic process"/>
    <property type="evidence" value="ECO:0007669"/>
    <property type="project" value="TreeGrafter"/>
</dbReference>
<evidence type="ECO:0000259" key="6">
    <source>
        <dbReference type="Pfam" id="PF07993"/>
    </source>
</evidence>
<dbReference type="InterPro" id="IPR026055">
    <property type="entry name" value="FAR"/>
</dbReference>
<proteinExistence type="inferred from homology"/>
<dbReference type="PANTHER" id="PTHR11011:SF45">
    <property type="entry name" value="FATTY ACYL-COA REDUCTASE CG8306-RELATED"/>
    <property type="match status" value="1"/>
</dbReference>
<sequence length="421" mass="48498">MFACLASYSSLTPCSLLRCFSFGSSLSQNSQKDAKFTSVVHASTAYANCDLAKTEERVYEPCIKPSKLIEATTWMSDSMLDAITPQLLGKRPNTYTFAKALAESQLMEDAQGLPLIIVRPSIIGAIWKEPLPGWTDNVNGPTGMFVAVGKGVLTNMCGSVKSKADMIPVDIVSSCLIVAAAHRANLKSDEVPIIHCSSGQLNPLTWNHIPIYLEKFFFKYPYNCYRAPSTHFHASRKLFLLNYYLKHYYPAYAIDIGLRLMGKKPEFVKIYGKVWNMVETLHYFTTRGWHFESKNVMKLWNSLAEEDRKVYNFDIRQLDWDRYLFDYLMGVKIYILKEKLEDLPKARSNLSRLKQIGLYTNAAAWALFVRLFAWRRTRKQKWTVWSLGFMLTYIYQNYSFRPKVYLKSVEEYRKTALPAYA</sequence>
<dbReference type="GO" id="GO:0005777">
    <property type="term" value="C:peroxisome"/>
    <property type="evidence" value="ECO:0007669"/>
    <property type="project" value="TreeGrafter"/>
</dbReference>
<comment type="function">
    <text evidence="4">Catalyzes the reduction of fatty acyl-CoA to fatty alcohols.</text>
</comment>
<dbReference type="GO" id="GO:0080019">
    <property type="term" value="F:alcohol-forming very long-chain fatty acyl-CoA reductase activity"/>
    <property type="evidence" value="ECO:0007669"/>
    <property type="project" value="InterPro"/>
</dbReference>
<reference evidence="7" key="1">
    <citation type="submission" date="2022-01" db="EMBL/GenBank/DDBJ databases">
        <title>Genome Sequence Resource for Two Populations of Ditylenchus destructor, the Migratory Endoparasitic Phytonematode.</title>
        <authorList>
            <person name="Zhang H."/>
            <person name="Lin R."/>
            <person name="Xie B."/>
        </authorList>
    </citation>
    <scope>NUCLEOTIDE SEQUENCE</scope>
    <source>
        <strain evidence="7">BazhouSP</strain>
    </source>
</reference>
<dbReference type="InterPro" id="IPR033640">
    <property type="entry name" value="FAR_C"/>
</dbReference>
<keyword evidence="2 4" id="KW-0444">Lipid biosynthesis</keyword>
<keyword evidence="4" id="KW-0521">NADP</keyword>
<comment type="catalytic activity">
    <reaction evidence="4">
        <text>a long-chain fatty acyl-CoA + 2 NADPH + 2 H(+) = a long-chain primary fatty alcohol + 2 NADP(+) + CoA</text>
        <dbReference type="Rhea" id="RHEA:52716"/>
        <dbReference type="ChEBI" id="CHEBI:15378"/>
        <dbReference type="ChEBI" id="CHEBI:57287"/>
        <dbReference type="ChEBI" id="CHEBI:57783"/>
        <dbReference type="ChEBI" id="CHEBI:58349"/>
        <dbReference type="ChEBI" id="CHEBI:77396"/>
        <dbReference type="ChEBI" id="CHEBI:83139"/>
        <dbReference type="EC" id="1.2.1.84"/>
    </reaction>
</comment>
<dbReference type="SUPFAM" id="SSF51735">
    <property type="entry name" value="NAD(P)-binding Rossmann-fold domains"/>
    <property type="match status" value="1"/>
</dbReference>
<keyword evidence="4" id="KW-0472">Membrane</keyword>
<dbReference type="InterPro" id="IPR013120">
    <property type="entry name" value="FAR_NAD-bd"/>
</dbReference>
<evidence type="ECO:0000256" key="4">
    <source>
        <dbReference type="RuleBase" id="RU363097"/>
    </source>
</evidence>
<dbReference type="Pfam" id="PF07993">
    <property type="entry name" value="NAD_binding_4"/>
    <property type="match status" value="1"/>
</dbReference>
<dbReference type="InterPro" id="IPR036291">
    <property type="entry name" value="NAD(P)-bd_dom_sf"/>
</dbReference>
<keyword evidence="8" id="KW-1185">Reference proteome</keyword>
<comment type="similarity">
    <text evidence="1 4">Belongs to the fatty acyl-CoA reductase family.</text>
</comment>
<dbReference type="AlphaFoldDB" id="A0AAD4MST7"/>
<dbReference type="EMBL" id="JAKKPZ010000054">
    <property type="protein sequence ID" value="KAI1705669.1"/>
    <property type="molecule type" value="Genomic_DNA"/>
</dbReference>
<name>A0AAD4MST7_9BILA</name>
<dbReference type="EC" id="1.2.1.84" evidence="4"/>
<evidence type="ECO:0000256" key="2">
    <source>
        <dbReference type="ARBA" id="ARBA00022516"/>
    </source>
</evidence>
<dbReference type="Pfam" id="PF03015">
    <property type="entry name" value="Sterile"/>
    <property type="match status" value="1"/>
</dbReference>
<keyword evidence="4" id="KW-0560">Oxidoreductase</keyword>
<dbReference type="PANTHER" id="PTHR11011">
    <property type="entry name" value="MALE STERILITY PROTEIN 2-RELATED"/>
    <property type="match status" value="1"/>
</dbReference>
<dbReference type="GO" id="GO:0102965">
    <property type="term" value="F:alcohol-forming long-chain fatty acyl-CoA reductase activity"/>
    <property type="evidence" value="ECO:0007669"/>
    <property type="project" value="UniProtKB-EC"/>
</dbReference>
<accession>A0AAD4MST7</accession>
<protein>
    <recommendedName>
        <fullName evidence="4">Fatty acyl-CoA reductase</fullName>
        <ecNumber evidence="4">1.2.1.84</ecNumber>
    </recommendedName>
</protein>
<keyword evidence="4" id="KW-0812">Transmembrane</keyword>
<keyword evidence="3 4" id="KW-0443">Lipid metabolism</keyword>
<comment type="caution">
    <text evidence="7">The sequence shown here is derived from an EMBL/GenBank/DDBJ whole genome shotgun (WGS) entry which is preliminary data.</text>
</comment>
<feature type="domain" description="Fatty acyl-CoA reductase C-terminal" evidence="5">
    <location>
        <begin position="247"/>
        <end position="338"/>
    </location>
</feature>
<dbReference type="Proteomes" id="UP001201812">
    <property type="component" value="Unassembled WGS sequence"/>
</dbReference>
<keyword evidence="4" id="KW-1133">Transmembrane helix</keyword>
<gene>
    <name evidence="7" type="ORF">DdX_13463</name>
</gene>
<evidence type="ECO:0000313" key="8">
    <source>
        <dbReference type="Proteomes" id="UP001201812"/>
    </source>
</evidence>
<organism evidence="7 8">
    <name type="scientific">Ditylenchus destructor</name>
    <dbReference type="NCBI Taxonomy" id="166010"/>
    <lineage>
        <taxon>Eukaryota</taxon>
        <taxon>Metazoa</taxon>
        <taxon>Ecdysozoa</taxon>
        <taxon>Nematoda</taxon>
        <taxon>Chromadorea</taxon>
        <taxon>Rhabditida</taxon>
        <taxon>Tylenchina</taxon>
        <taxon>Tylenchomorpha</taxon>
        <taxon>Sphaerularioidea</taxon>
        <taxon>Anguinidae</taxon>
        <taxon>Anguininae</taxon>
        <taxon>Ditylenchus</taxon>
    </lineage>
</organism>
<evidence type="ECO:0000259" key="5">
    <source>
        <dbReference type="Pfam" id="PF03015"/>
    </source>
</evidence>
<feature type="domain" description="Thioester reductase (TE)" evidence="6">
    <location>
        <begin position="36"/>
        <end position="173"/>
    </location>
</feature>
<feature type="transmembrane region" description="Helical" evidence="4">
    <location>
        <begin position="356"/>
        <end position="373"/>
    </location>
</feature>
<dbReference type="Gene3D" id="3.40.50.720">
    <property type="entry name" value="NAD(P)-binding Rossmann-like Domain"/>
    <property type="match status" value="1"/>
</dbReference>
<evidence type="ECO:0000256" key="3">
    <source>
        <dbReference type="ARBA" id="ARBA00023098"/>
    </source>
</evidence>
<evidence type="ECO:0000313" key="7">
    <source>
        <dbReference type="EMBL" id="KAI1705669.1"/>
    </source>
</evidence>
<dbReference type="CDD" id="cd09071">
    <property type="entry name" value="FAR_C"/>
    <property type="match status" value="1"/>
</dbReference>